<organism evidence="1 2">
    <name type="scientific">Galerina marginata (strain CBS 339.88)</name>
    <dbReference type="NCBI Taxonomy" id="685588"/>
    <lineage>
        <taxon>Eukaryota</taxon>
        <taxon>Fungi</taxon>
        <taxon>Dikarya</taxon>
        <taxon>Basidiomycota</taxon>
        <taxon>Agaricomycotina</taxon>
        <taxon>Agaricomycetes</taxon>
        <taxon>Agaricomycetidae</taxon>
        <taxon>Agaricales</taxon>
        <taxon>Agaricineae</taxon>
        <taxon>Strophariaceae</taxon>
        <taxon>Galerina</taxon>
    </lineage>
</organism>
<gene>
    <name evidence="1" type="ORF">GALMADRAFT_135595</name>
</gene>
<name>A0A067TIQ8_GALM3</name>
<dbReference type="Proteomes" id="UP000027222">
    <property type="component" value="Unassembled WGS sequence"/>
</dbReference>
<dbReference type="EMBL" id="KL142370">
    <property type="protein sequence ID" value="KDR82237.1"/>
    <property type="molecule type" value="Genomic_DNA"/>
</dbReference>
<keyword evidence="2" id="KW-1185">Reference proteome</keyword>
<evidence type="ECO:0000313" key="2">
    <source>
        <dbReference type="Proteomes" id="UP000027222"/>
    </source>
</evidence>
<reference evidence="2" key="1">
    <citation type="journal article" date="2014" name="Proc. Natl. Acad. Sci. U.S.A.">
        <title>Extensive sampling of basidiomycete genomes demonstrates inadequacy of the white-rot/brown-rot paradigm for wood decay fungi.</title>
        <authorList>
            <person name="Riley R."/>
            <person name="Salamov A.A."/>
            <person name="Brown D.W."/>
            <person name="Nagy L.G."/>
            <person name="Floudas D."/>
            <person name="Held B.W."/>
            <person name="Levasseur A."/>
            <person name="Lombard V."/>
            <person name="Morin E."/>
            <person name="Otillar R."/>
            <person name="Lindquist E.A."/>
            <person name="Sun H."/>
            <person name="LaButti K.M."/>
            <person name="Schmutz J."/>
            <person name="Jabbour D."/>
            <person name="Luo H."/>
            <person name="Baker S.E."/>
            <person name="Pisabarro A.G."/>
            <person name="Walton J.D."/>
            <person name="Blanchette R.A."/>
            <person name="Henrissat B."/>
            <person name="Martin F."/>
            <person name="Cullen D."/>
            <person name="Hibbett D.S."/>
            <person name="Grigoriev I.V."/>
        </authorList>
    </citation>
    <scope>NUCLEOTIDE SEQUENCE [LARGE SCALE GENOMIC DNA]</scope>
    <source>
        <strain evidence="2">CBS 339.88</strain>
    </source>
</reference>
<dbReference type="AlphaFoldDB" id="A0A067TIQ8"/>
<protein>
    <submittedName>
        <fullName evidence="1">Uncharacterized protein</fullName>
    </submittedName>
</protein>
<dbReference type="HOGENOM" id="CLU_2483518_0_0_1"/>
<accession>A0A067TIQ8</accession>
<proteinExistence type="predicted"/>
<evidence type="ECO:0000313" key="1">
    <source>
        <dbReference type="EMBL" id="KDR82237.1"/>
    </source>
</evidence>
<sequence>MSAAGCNPSTIQQDRCIMLDEYMYIPQFRLDTTAFRYSSGGVITYLLSTETKGRAITGDKDLPDALVTASAIYRSAALAVGDGKASLIYLYNGLNLRAIQSNPI</sequence>